<gene>
    <name evidence="1" type="ORF">IPH26_01070</name>
</gene>
<accession>A0A9D7HK69</accession>
<organism evidence="1 2">
    <name type="scientific">Candidatus Methylophosphatis roskildensis</name>
    <dbReference type="NCBI Taxonomy" id="2899263"/>
    <lineage>
        <taxon>Bacteria</taxon>
        <taxon>Pseudomonadati</taxon>
        <taxon>Pseudomonadota</taxon>
        <taxon>Betaproteobacteria</taxon>
        <taxon>Nitrosomonadales</taxon>
        <taxon>Sterolibacteriaceae</taxon>
        <taxon>Candidatus Methylophosphatis</taxon>
    </lineage>
</organism>
<evidence type="ECO:0000313" key="2">
    <source>
        <dbReference type="Proteomes" id="UP000807785"/>
    </source>
</evidence>
<evidence type="ECO:0000313" key="1">
    <source>
        <dbReference type="EMBL" id="MBK6971604.1"/>
    </source>
</evidence>
<dbReference type="EMBL" id="JADJEV010000001">
    <property type="protein sequence ID" value="MBK6971604.1"/>
    <property type="molecule type" value="Genomic_DNA"/>
</dbReference>
<protein>
    <submittedName>
        <fullName evidence="1">Uncharacterized protein</fullName>
    </submittedName>
</protein>
<dbReference type="AlphaFoldDB" id="A0A9D7HK69"/>
<name>A0A9D7HK69_9PROT</name>
<proteinExistence type="predicted"/>
<comment type="caution">
    <text evidence="1">The sequence shown here is derived from an EMBL/GenBank/DDBJ whole genome shotgun (WGS) entry which is preliminary data.</text>
</comment>
<reference evidence="1" key="1">
    <citation type="submission" date="2020-10" db="EMBL/GenBank/DDBJ databases">
        <title>Connecting structure to function with the recovery of over 1000 high-quality activated sludge metagenome-assembled genomes encoding full-length rRNA genes using long-read sequencing.</title>
        <authorList>
            <person name="Singleton C.M."/>
            <person name="Petriglieri F."/>
            <person name="Kristensen J.M."/>
            <person name="Kirkegaard R.H."/>
            <person name="Michaelsen T.Y."/>
            <person name="Andersen M.H."/>
            <person name="Karst S.M."/>
            <person name="Dueholm M.S."/>
            <person name="Nielsen P.H."/>
            <person name="Albertsen M."/>
        </authorList>
    </citation>
    <scope>NUCLEOTIDE SEQUENCE</scope>
    <source>
        <strain evidence="1">Bjer_18-Q3-R1-45_BAT3C.347</strain>
    </source>
</reference>
<sequence length="118" mass="13180">MMRPKFPKMLPWLAKSAGVPIARAEGLWADAIRYATIETGWVETPEYWKVAVDRLLELLQTEASTCHPPRLTPWVTINMRMASLPMIAANGIALAWSAAFGQVNQRCFQTQAPARRAA</sequence>
<dbReference type="Proteomes" id="UP000807785">
    <property type="component" value="Unassembled WGS sequence"/>
</dbReference>